<dbReference type="PROSITE" id="PS00107">
    <property type="entry name" value="PROTEIN_KINASE_ATP"/>
    <property type="match status" value="1"/>
</dbReference>
<feature type="compositionally biased region" description="Low complexity" evidence="18">
    <location>
        <begin position="580"/>
        <end position="590"/>
    </location>
</feature>
<feature type="region of interest" description="Disordered" evidence="18">
    <location>
        <begin position="567"/>
        <end position="691"/>
    </location>
</feature>
<dbReference type="PRINTS" id="PR01773">
    <property type="entry name" value="P38MAPKINASE"/>
</dbReference>
<feature type="compositionally biased region" description="Low complexity" evidence="18">
    <location>
        <begin position="597"/>
        <end position="623"/>
    </location>
</feature>
<dbReference type="EC" id="2.7.11.24" evidence="17"/>
<keyword evidence="13" id="KW-0539">Nucleus</keyword>
<evidence type="ECO:0000256" key="3">
    <source>
        <dbReference type="ARBA" id="ARBA00004496"/>
    </source>
</evidence>
<dbReference type="PANTHER" id="PTHR24055">
    <property type="entry name" value="MITOGEN-ACTIVATED PROTEIN KINASE"/>
    <property type="match status" value="1"/>
</dbReference>
<feature type="binding site" evidence="16">
    <location>
        <position position="50"/>
    </location>
    <ligand>
        <name>ATP</name>
        <dbReference type="ChEBI" id="CHEBI:30616"/>
    </ligand>
</feature>
<evidence type="ECO:0000256" key="7">
    <source>
        <dbReference type="ARBA" id="ARBA00022741"/>
    </source>
</evidence>
<evidence type="ECO:0000256" key="14">
    <source>
        <dbReference type="ARBA" id="ARBA00047919"/>
    </source>
</evidence>
<evidence type="ECO:0000256" key="13">
    <source>
        <dbReference type="ARBA" id="ARBA00023242"/>
    </source>
</evidence>
<dbReference type="Pfam" id="PF00069">
    <property type="entry name" value="Pkinase"/>
    <property type="match status" value="2"/>
</dbReference>
<dbReference type="GO" id="GO:0004707">
    <property type="term" value="F:MAP kinase activity"/>
    <property type="evidence" value="ECO:0007669"/>
    <property type="project" value="UniProtKB-EC"/>
</dbReference>
<keyword evidence="10" id="KW-0805">Transcription regulation</keyword>
<feature type="domain" description="Protein kinase" evidence="19">
    <location>
        <begin position="20"/>
        <end position="280"/>
    </location>
</feature>
<evidence type="ECO:0000313" key="21">
    <source>
        <dbReference type="Proteomes" id="UP000044602"/>
    </source>
</evidence>
<dbReference type="GO" id="GO:0005737">
    <property type="term" value="C:cytoplasm"/>
    <property type="evidence" value="ECO:0007669"/>
    <property type="project" value="UniProtKB-SubCell"/>
</dbReference>
<evidence type="ECO:0000256" key="16">
    <source>
        <dbReference type="PROSITE-ProRule" id="PRU10141"/>
    </source>
</evidence>
<dbReference type="AlphaFoldDB" id="A0A0G4MGI3"/>
<evidence type="ECO:0000256" key="9">
    <source>
        <dbReference type="ARBA" id="ARBA00022840"/>
    </source>
</evidence>
<dbReference type="InterPro" id="IPR011009">
    <property type="entry name" value="Kinase-like_dom_sf"/>
</dbReference>
<dbReference type="PROSITE" id="PS00108">
    <property type="entry name" value="PROTEIN_KINASE_ST"/>
    <property type="match status" value="1"/>
</dbReference>
<evidence type="ECO:0000256" key="1">
    <source>
        <dbReference type="ARBA" id="ARBA00001946"/>
    </source>
</evidence>
<dbReference type="Gene3D" id="3.30.200.20">
    <property type="entry name" value="Phosphorylase Kinase, domain 1"/>
    <property type="match status" value="1"/>
</dbReference>
<dbReference type="GO" id="GO:0005634">
    <property type="term" value="C:nucleus"/>
    <property type="evidence" value="ECO:0007669"/>
    <property type="project" value="UniProtKB-SubCell"/>
</dbReference>
<dbReference type="EMBL" id="CVQH01022527">
    <property type="protein sequence ID" value="CRK33388.1"/>
    <property type="molecule type" value="Genomic_DNA"/>
</dbReference>
<dbReference type="InterPro" id="IPR000719">
    <property type="entry name" value="Prot_kinase_dom"/>
</dbReference>
<organism evidence="20 21">
    <name type="scientific">Verticillium longisporum</name>
    <name type="common">Verticillium dahliae var. longisporum</name>
    <dbReference type="NCBI Taxonomy" id="100787"/>
    <lineage>
        <taxon>Eukaryota</taxon>
        <taxon>Fungi</taxon>
        <taxon>Dikarya</taxon>
        <taxon>Ascomycota</taxon>
        <taxon>Pezizomycotina</taxon>
        <taxon>Sordariomycetes</taxon>
        <taxon>Hypocreomycetidae</taxon>
        <taxon>Glomerellales</taxon>
        <taxon>Plectosphaerellaceae</taxon>
        <taxon>Verticillium</taxon>
    </lineage>
</organism>
<dbReference type="GO" id="GO:0005524">
    <property type="term" value="F:ATP binding"/>
    <property type="evidence" value="ECO:0007669"/>
    <property type="project" value="UniProtKB-UniRule"/>
</dbReference>
<evidence type="ECO:0000256" key="5">
    <source>
        <dbReference type="ARBA" id="ARBA00022527"/>
    </source>
</evidence>
<keyword evidence="9 16" id="KW-0067">ATP-binding</keyword>
<evidence type="ECO:0000256" key="8">
    <source>
        <dbReference type="ARBA" id="ARBA00022777"/>
    </source>
</evidence>
<evidence type="ECO:0000259" key="19">
    <source>
        <dbReference type="PROSITE" id="PS50011"/>
    </source>
</evidence>
<keyword evidence="5 17" id="KW-0723">Serine/threonine-protein kinase</keyword>
<sequence length="770" mass="85157">MAEFVRAQIFGTTFEITSRYSDLQPVGMGAFGLVCSARDQLTNQNVAVKKIMKPFSTPVLAKRTYRELKLLKHLRHENVISLSDIFISPLEDIYFVTELLGTDLHRLLTSRPLEKQFIQYFLYQIMRGLKYVHSAGVVHRDLKPSNILVNENCYVSTRYYRAPEIMLTWQKYDVEVDIWSAGCIFAEMLEGKPLFPGKDHVNQFSIITELLGTPPDDVINGIASENTLRFVKSLPKRERQPLKNKFKNADPSAIDLLEKMLVFDPKKRITATEALSHEYLSPYHDPTDEPVAEEKFDWSFNDADLPVDTWKIMMYSEILDYHNVDANALTLSAADRRWIDYLTQEVNDTWDEANPGRPKTMGYVGSEEFIRLQFEEYILSLISSFKYHKHLQANQHNPRALLPHIEGDPALDFGADFIDAWQRTENHRMWNTHTDSHLFDVVEPKHPCAGGLTIDDVQRRIAQQVQDMHLDERFAVGREALGRNLAAGREKASTMFNKFYADMESYREAQRAKAEEQAAAQSASANATAAEKNGATDHDASLAGGGGTKSTTYVGSWVSWAGEKRKGWGSGWGARKSDKSGASSPASALSPRDEGAEGASRFSGSSFFTGRNAHGQATAAGAGQDEKRPVTGNSFSESIFSSAGTTDSAPGSPRGFKPEEFIPRDVTHGRPEDKTEAPAPHGAKDEVVAATPTLKPVVEKVDVKSETVTPTPEKVDVVPVNKTEMATPAPADEPVADIDVPSTAAKIEPEGVTATGEVVSSAPAADGVKV</sequence>
<comment type="activity regulation">
    <text evidence="17">Activated by threonine and tyrosine phosphorylation.</text>
</comment>
<evidence type="ECO:0000256" key="4">
    <source>
        <dbReference type="ARBA" id="ARBA00022490"/>
    </source>
</evidence>
<dbReference type="GO" id="GO:0106310">
    <property type="term" value="F:protein serine kinase activity"/>
    <property type="evidence" value="ECO:0007669"/>
    <property type="project" value="RHEA"/>
</dbReference>
<feature type="compositionally biased region" description="Low complexity" evidence="18">
    <location>
        <begin position="517"/>
        <end position="533"/>
    </location>
</feature>
<evidence type="ECO:0000313" key="20">
    <source>
        <dbReference type="EMBL" id="CRK33388.1"/>
    </source>
</evidence>
<dbReference type="Pfam" id="PF09794">
    <property type="entry name" value="Avl9"/>
    <property type="match status" value="1"/>
</dbReference>
<gene>
    <name evidence="20" type="ORF">BN1708_001066</name>
</gene>
<dbReference type="InterPro" id="IPR018307">
    <property type="entry name" value="ABL9/DENND6_dom"/>
</dbReference>
<dbReference type="PROSITE" id="PS50011">
    <property type="entry name" value="PROTEIN_KINASE_DOM"/>
    <property type="match status" value="1"/>
</dbReference>
<dbReference type="GO" id="GO:0051403">
    <property type="term" value="P:stress-activated MAPK cascade"/>
    <property type="evidence" value="ECO:0007669"/>
    <property type="project" value="InterPro"/>
</dbReference>
<proteinExistence type="inferred from homology"/>
<comment type="cofactor">
    <cofactor evidence="1 17">
        <name>Mg(2+)</name>
        <dbReference type="ChEBI" id="CHEBI:18420"/>
    </cofactor>
</comment>
<keyword evidence="4" id="KW-0963">Cytoplasm</keyword>
<evidence type="ECO:0000256" key="2">
    <source>
        <dbReference type="ARBA" id="ARBA00004123"/>
    </source>
</evidence>
<dbReference type="SUPFAM" id="SSF56112">
    <property type="entry name" value="Protein kinase-like (PK-like)"/>
    <property type="match status" value="1"/>
</dbReference>
<keyword evidence="8 17" id="KW-0418">Kinase</keyword>
<feature type="region of interest" description="Disordered" evidence="18">
    <location>
        <begin position="511"/>
        <end position="547"/>
    </location>
</feature>
<keyword evidence="17" id="KW-0460">Magnesium</keyword>
<evidence type="ECO:0000256" key="10">
    <source>
        <dbReference type="ARBA" id="ARBA00023015"/>
    </source>
</evidence>
<dbReference type="PROSITE" id="PS01351">
    <property type="entry name" value="MAPK"/>
    <property type="match status" value="1"/>
</dbReference>
<name>A0A0G4MGI3_VERLO</name>
<feature type="region of interest" description="Disordered" evidence="18">
    <location>
        <begin position="705"/>
        <end position="737"/>
    </location>
</feature>
<evidence type="ECO:0000256" key="15">
    <source>
        <dbReference type="ARBA" id="ARBA00048130"/>
    </source>
</evidence>
<dbReference type="FunFam" id="3.30.200.20:FF:000050">
    <property type="entry name" value="Mitogen-activated protein kinase"/>
    <property type="match status" value="1"/>
</dbReference>
<dbReference type="InterPro" id="IPR003527">
    <property type="entry name" value="MAP_kinase_CS"/>
</dbReference>
<dbReference type="InterPro" id="IPR008352">
    <property type="entry name" value="MAPK_HOG-like"/>
</dbReference>
<evidence type="ECO:0000256" key="6">
    <source>
        <dbReference type="ARBA" id="ARBA00022679"/>
    </source>
</evidence>
<keyword evidence="21" id="KW-1185">Reference proteome</keyword>
<comment type="subcellular location">
    <subcellularLocation>
        <location evidence="3">Cytoplasm</location>
    </subcellularLocation>
    <subcellularLocation>
        <location evidence="2">Nucleus</location>
    </subcellularLocation>
</comment>
<protein>
    <recommendedName>
        <fullName evidence="17">Mitogen-activated protein kinase</fullName>
        <ecNumber evidence="17">2.7.11.24</ecNumber>
    </recommendedName>
</protein>
<comment type="catalytic activity">
    <reaction evidence="15">
        <text>L-seryl-[protein] + ATP = O-phospho-L-seryl-[protein] + ADP + H(+)</text>
        <dbReference type="Rhea" id="RHEA:17989"/>
        <dbReference type="Rhea" id="RHEA-COMP:9863"/>
        <dbReference type="Rhea" id="RHEA-COMP:11604"/>
        <dbReference type="ChEBI" id="CHEBI:15378"/>
        <dbReference type="ChEBI" id="CHEBI:29999"/>
        <dbReference type="ChEBI" id="CHEBI:30616"/>
        <dbReference type="ChEBI" id="CHEBI:83421"/>
        <dbReference type="ChEBI" id="CHEBI:456216"/>
        <dbReference type="EC" id="2.7.11.24"/>
    </reaction>
    <physiologicalReaction direction="left-to-right" evidence="15">
        <dbReference type="Rhea" id="RHEA:17990"/>
    </physiologicalReaction>
</comment>
<dbReference type="CDD" id="cd07856">
    <property type="entry name" value="STKc_Sty1_Hog1"/>
    <property type="match status" value="1"/>
</dbReference>
<evidence type="ECO:0000256" key="17">
    <source>
        <dbReference type="RuleBase" id="RU361165"/>
    </source>
</evidence>
<dbReference type="STRING" id="100787.A0A0G4MGI3"/>
<feature type="compositionally biased region" description="Polar residues" evidence="18">
    <location>
        <begin position="631"/>
        <end position="649"/>
    </location>
</feature>
<dbReference type="Proteomes" id="UP000044602">
    <property type="component" value="Unassembled WGS sequence"/>
</dbReference>
<keyword evidence="11" id="KW-0010">Activator</keyword>
<dbReference type="InterPro" id="IPR038783">
    <property type="entry name" value="MAPK_Sty1/HOG1"/>
</dbReference>
<dbReference type="SMART" id="SM00220">
    <property type="entry name" value="S_TKc"/>
    <property type="match status" value="1"/>
</dbReference>
<keyword evidence="7 16" id="KW-0547">Nucleotide-binding</keyword>
<evidence type="ECO:0000256" key="11">
    <source>
        <dbReference type="ARBA" id="ARBA00023159"/>
    </source>
</evidence>
<keyword evidence="12" id="KW-0804">Transcription</keyword>
<reference evidence="20 21" key="1">
    <citation type="submission" date="2015-05" db="EMBL/GenBank/DDBJ databases">
        <authorList>
            <person name="Wang D.B."/>
            <person name="Wang M."/>
        </authorList>
    </citation>
    <scope>NUCLEOTIDE SEQUENCE [LARGE SCALE GENOMIC DNA]</scope>
    <source>
        <strain evidence="20">VL1</strain>
    </source>
</reference>
<accession>A0A0G4MGI3</accession>
<dbReference type="InterPro" id="IPR008271">
    <property type="entry name" value="Ser/Thr_kinase_AS"/>
</dbReference>
<comment type="catalytic activity">
    <reaction evidence="14">
        <text>L-threonyl-[protein] + ATP = O-phospho-L-threonyl-[protein] + ADP + H(+)</text>
        <dbReference type="Rhea" id="RHEA:46608"/>
        <dbReference type="Rhea" id="RHEA-COMP:11060"/>
        <dbReference type="Rhea" id="RHEA-COMP:11605"/>
        <dbReference type="ChEBI" id="CHEBI:15378"/>
        <dbReference type="ChEBI" id="CHEBI:30013"/>
        <dbReference type="ChEBI" id="CHEBI:30616"/>
        <dbReference type="ChEBI" id="CHEBI:61977"/>
        <dbReference type="ChEBI" id="CHEBI:456216"/>
        <dbReference type="EC" id="2.7.11.24"/>
    </reaction>
    <physiologicalReaction direction="left-to-right" evidence="14">
        <dbReference type="Rhea" id="RHEA:46609"/>
    </physiologicalReaction>
</comment>
<dbReference type="FunFam" id="1.10.510.10:FF:000624">
    <property type="entry name" value="Mitogen-activated protein kinase"/>
    <property type="match status" value="1"/>
</dbReference>
<evidence type="ECO:0000256" key="18">
    <source>
        <dbReference type="SAM" id="MobiDB-lite"/>
    </source>
</evidence>
<dbReference type="InterPro" id="IPR017441">
    <property type="entry name" value="Protein_kinase_ATP_BS"/>
</dbReference>
<feature type="compositionally biased region" description="Basic and acidic residues" evidence="18">
    <location>
        <begin position="656"/>
        <end position="687"/>
    </location>
</feature>
<keyword evidence="6 17" id="KW-0808">Transferase</keyword>
<evidence type="ECO:0000256" key="12">
    <source>
        <dbReference type="ARBA" id="ARBA00023163"/>
    </source>
</evidence>
<dbReference type="InterPro" id="IPR050117">
    <property type="entry name" value="MAPK"/>
</dbReference>
<comment type="similarity">
    <text evidence="17">Belongs to the protein kinase superfamily. Ser/Thr protein kinase family. MAP kinase subfamily.</text>
</comment>
<dbReference type="Gene3D" id="1.10.510.10">
    <property type="entry name" value="Transferase(Phosphotransferase) domain 1"/>
    <property type="match status" value="1"/>
</dbReference>